<proteinExistence type="predicted"/>
<gene>
    <name evidence="2" type="ORF">RM423_22960</name>
</gene>
<evidence type="ECO:0008006" key="4">
    <source>
        <dbReference type="Google" id="ProtNLM"/>
    </source>
</evidence>
<organism evidence="2 3">
    <name type="scientific">Jatrophihabitans lederbergiae</name>
    <dbReference type="NCBI Taxonomy" id="3075547"/>
    <lineage>
        <taxon>Bacteria</taxon>
        <taxon>Bacillati</taxon>
        <taxon>Actinomycetota</taxon>
        <taxon>Actinomycetes</taxon>
        <taxon>Jatrophihabitantales</taxon>
        <taxon>Jatrophihabitantaceae</taxon>
        <taxon>Jatrophihabitans</taxon>
    </lineage>
</organism>
<dbReference type="Proteomes" id="UP001183176">
    <property type="component" value="Unassembled WGS sequence"/>
</dbReference>
<sequence>MSEWIPDTIAIGALALSVVAFVDGRRKAKAADSAAERSEQAARDSADASKRSADALERQASLAEAKAAEPRVPWMVRHIDKGRWHLFNRDEVNRKYDVRVEAFPGMRPLSDLECPTSISPNSALPFIAIAGGSGEKGRGISVTWRDTANGPLRGPWEYPLNF</sequence>
<dbReference type="EMBL" id="JAVREH010000079">
    <property type="protein sequence ID" value="MDT0264232.1"/>
    <property type="molecule type" value="Genomic_DNA"/>
</dbReference>
<name>A0ABU2JH17_9ACTN</name>
<evidence type="ECO:0000256" key="1">
    <source>
        <dbReference type="SAM" id="MobiDB-lite"/>
    </source>
</evidence>
<evidence type="ECO:0000313" key="2">
    <source>
        <dbReference type="EMBL" id="MDT0264232.1"/>
    </source>
</evidence>
<evidence type="ECO:0000313" key="3">
    <source>
        <dbReference type="Proteomes" id="UP001183176"/>
    </source>
</evidence>
<protein>
    <recommendedName>
        <fullName evidence="4">DUF2510 domain-containing protein</fullName>
    </recommendedName>
</protein>
<feature type="region of interest" description="Disordered" evidence="1">
    <location>
        <begin position="30"/>
        <end position="68"/>
    </location>
</feature>
<accession>A0ABU2JH17</accession>
<feature type="compositionally biased region" description="Basic and acidic residues" evidence="1">
    <location>
        <begin position="34"/>
        <end position="57"/>
    </location>
</feature>
<dbReference type="RefSeq" id="WP_311425374.1">
    <property type="nucleotide sequence ID" value="NZ_JAVREH010000079.1"/>
</dbReference>
<keyword evidence="3" id="KW-1185">Reference proteome</keyword>
<reference evidence="3" key="1">
    <citation type="submission" date="2023-07" db="EMBL/GenBank/DDBJ databases">
        <title>30 novel species of actinomycetes from the DSMZ collection.</title>
        <authorList>
            <person name="Nouioui I."/>
        </authorList>
    </citation>
    <scope>NUCLEOTIDE SEQUENCE [LARGE SCALE GENOMIC DNA]</scope>
    <source>
        <strain evidence="3">DSM 44399</strain>
    </source>
</reference>
<comment type="caution">
    <text evidence="2">The sequence shown here is derived from an EMBL/GenBank/DDBJ whole genome shotgun (WGS) entry which is preliminary data.</text>
</comment>